<dbReference type="Pfam" id="PF00271">
    <property type="entry name" value="Helicase_C"/>
    <property type="match status" value="1"/>
</dbReference>
<dbReference type="InterPro" id="IPR011545">
    <property type="entry name" value="DEAD/DEAH_box_helicase_dom"/>
</dbReference>
<dbReference type="SUPFAM" id="SSF158702">
    <property type="entry name" value="Sec63 N-terminal domain-like"/>
    <property type="match status" value="1"/>
</dbReference>
<dbReference type="GO" id="GO:0004386">
    <property type="term" value="F:helicase activity"/>
    <property type="evidence" value="ECO:0007669"/>
    <property type="project" value="UniProtKB-KW"/>
</dbReference>
<evidence type="ECO:0000259" key="6">
    <source>
        <dbReference type="PROSITE" id="PS51194"/>
    </source>
</evidence>
<dbReference type="EMBL" id="JOKQ01000006">
    <property type="protein sequence ID" value="KHN69590.1"/>
    <property type="molecule type" value="Genomic_DNA"/>
</dbReference>
<name>A0A0B2UKQ8_9MICR</name>
<evidence type="ECO:0000256" key="2">
    <source>
        <dbReference type="ARBA" id="ARBA00022801"/>
    </source>
</evidence>
<dbReference type="GO" id="GO:0003676">
    <property type="term" value="F:nucleic acid binding"/>
    <property type="evidence" value="ECO:0007669"/>
    <property type="project" value="InterPro"/>
</dbReference>
<keyword evidence="1" id="KW-0547">Nucleotide-binding</keyword>
<dbReference type="InterPro" id="IPR001650">
    <property type="entry name" value="Helicase_C-like"/>
</dbReference>
<dbReference type="SUPFAM" id="SSF46785">
    <property type="entry name" value="Winged helix' DNA-binding domain"/>
    <property type="match status" value="1"/>
</dbReference>
<dbReference type="InterPro" id="IPR014001">
    <property type="entry name" value="Helicase_ATP-bd"/>
</dbReference>
<keyword evidence="4" id="KW-0067">ATP-binding</keyword>
<organism evidence="7 8">
    <name type="scientific">Ordospora colligata OC4</name>
    <dbReference type="NCBI Taxonomy" id="1354746"/>
    <lineage>
        <taxon>Eukaryota</taxon>
        <taxon>Fungi</taxon>
        <taxon>Fungi incertae sedis</taxon>
        <taxon>Microsporidia</taxon>
        <taxon>Ordosporidae</taxon>
        <taxon>Ordospora</taxon>
    </lineage>
</organism>
<dbReference type="VEuPathDB" id="MicrosporidiaDB:M896_060910"/>
<dbReference type="PROSITE" id="PS51194">
    <property type="entry name" value="HELICASE_CTER"/>
    <property type="match status" value="1"/>
</dbReference>
<dbReference type="CDD" id="cd18795">
    <property type="entry name" value="SF2_C_Ski2"/>
    <property type="match status" value="1"/>
</dbReference>
<protein>
    <submittedName>
        <fullName evidence="7">Pre-mRNA splicing helicase</fullName>
    </submittedName>
</protein>
<dbReference type="Pfam" id="PF02889">
    <property type="entry name" value="Sec63"/>
    <property type="match status" value="1"/>
</dbReference>
<evidence type="ECO:0000256" key="3">
    <source>
        <dbReference type="ARBA" id="ARBA00022806"/>
    </source>
</evidence>
<dbReference type="Pfam" id="PF00270">
    <property type="entry name" value="DEAD"/>
    <property type="match status" value="1"/>
</dbReference>
<evidence type="ECO:0000256" key="4">
    <source>
        <dbReference type="ARBA" id="ARBA00022840"/>
    </source>
</evidence>
<keyword evidence="3 7" id="KW-0347">Helicase</keyword>
<dbReference type="SMART" id="SM00973">
    <property type="entry name" value="Sec63"/>
    <property type="match status" value="1"/>
</dbReference>
<sequence length="1513" mass="172868">MYISYAEYVNMIANMVGESDEYKLEKIVGILLSCDASGEQLCHKIEEVVEKRLALDVADGLAKITQSFCGSDRSSVLFEDVELFDALFAGEEKRMLLEVIRSEVFDKLYVVLKGWKMYFLNRILCNSKAFEYFLVYQLEPEQSMKAKEMLRTEGVVAFTKYIEHDALSQMSGSKIVDLERTSSNASTHVKKRDYPIDAEVKYADGIETVYVRGGKKDVDFDNRVPEDVKLFFEEGFKFNYVQSVVYDAVINDSGNILVCAPTGSGKTIIGALSIFKVVMKRRKMDDGKNVDAEHKNKIGYVVPMRALAREISITLGRMFSRHGMRVVEHTSDTDVGYKHLDKADVIVCTPEKLDALTRNTGFRFEVLVIDEIHMLDEDRGATIEALVARMSIRNGCRIIGLSATLPNHTDVGRFLKCREQNMFLFGNEFRRCAMDYELINVGMREMEKSIVIEKVLESMEVDGPVLVFVHSRKEVVEMANELRRYLQGHECKDVDDELLVDAQGFIREIVRHRIGIHHAGLSRKIRTAMEELYKNGRIDVMVCTSTLAWGVNLPGRTVIIKGADVYDTDMCEWKSIRQTEILQMFGRAGRFGDERCKGILVSSKQTEFLVERCIESRLLPRLCDFLNAEIASGMRKFSEATDWFKHTFYYARLVMMNRESGKVARELVYSALKHLEAEGLIVFDPFMHSTCIGTVASRYCLSYRDSSRMFAGLCSLMTDSSMLSMIAKMNEFKGINAHKREFDIEDVENMVPIPTESTFGILVQCYVANRIESTVLSQNLPRMLAALFETSVRKKLGVCRRVIRWYKTVVHRIFPYQTPLRHFCTDYEALKMLEMKEIPFSMLEVLGREGLTEIGISTDVMDNLKYVPRFYVSSSVYMCNDGYYVINIGIEKTFDDSKCSEDRYYILMTDSRDRDLVVCDTIVFGNGVYVSQNYAVNTRSPFLNIYVLSANYLCPEDPSVLSLVKASSVGSSMFSSVWKELIIDTLSKSHGNVVKLGLSDGLICTKAVIVSEYRERRRLRMMGYDAYVYDEFVSRRVVCESVTIMDVHNIFSNHLIETCIAQCIIQGIRMILVGLPFADGADIEYLGNIEQYEEVNNSEYNEKHHVQYRKEESTKISVYGSSSLTYHGEIQDYLNEFELNTNNMSNDASCLVIVPVQSSCKYFINRFRNAKIAVEFACIGRGVYLATRRSIDMWISAGWNPCVDQIHVIGTVYYDHESQMYTDYKVADVYRYSMLGSRVFIYTKQSKALLYLKDGKVPMYYRSSGRAELGLYAYWIGCSLSKYMICTPLLVEEEGLTRYGQILCKYGVCIDTIRMFIDNVKDKMGLKNILLLVCRAEELMLCMDHDEYKTLSSIGVDVSKGKAHGLACYDFVNEHQCLEVLQYYVDCVLPIIYRMYLCLLEVSLEKMYLKTAFNVMFGLQGITKKICMIQDKFYKSKIVGDHVVVEVMHMPDAPVGFVIFFLFSGSNESEILKIESPGVYNVEWKSKVCYVVNDYFGGFDTIDCELIDGNASV</sequence>
<dbReference type="PANTHER" id="PTHR47961">
    <property type="entry name" value="DNA POLYMERASE THETA, PUTATIVE (AFU_ORTHOLOGUE AFUA_1G05260)-RELATED"/>
    <property type="match status" value="1"/>
</dbReference>
<dbReference type="InterPro" id="IPR036390">
    <property type="entry name" value="WH_DNA-bd_sf"/>
</dbReference>
<dbReference type="Gene3D" id="3.40.50.300">
    <property type="entry name" value="P-loop containing nucleotide triphosphate hydrolases"/>
    <property type="match status" value="2"/>
</dbReference>
<keyword evidence="8" id="KW-1185">Reference proteome</keyword>
<gene>
    <name evidence="7" type="ORF">M896_060910</name>
</gene>
<dbReference type="GO" id="GO:0005524">
    <property type="term" value="F:ATP binding"/>
    <property type="evidence" value="ECO:0007669"/>
    <property type="project" value="UniProtKB-KW"/>
</dbReference>
<proteinExistence type="predicted"/>
<dbReference type="OrthoDB" id="5575at2759"/>
<evidence type="ECO:0000256" key="1">
    <source>
        <dbReference type="ARBA" id="ARBA00022741"/>
    </source>
</evidence>
<dbReference type="InParanoid" id="A0A0B2UKQ8"/>
<dbReference type="Proteomes" id="UP000031056">
    <property type="component" value="Unassembled WGS sequence"/>
</dbReference>
<dbReference type="GeneID" id="26261962"/>
<evidence type="ECO:0000313" key="7">
    <source>
        <dbReference type="EMBL" id="KHN69590.1"/>
    </source>
</evidence>
<evidence type="ECO:0000259" key="5">
    <source>
        <dbReference type="PROSITE" id="PS51192"/>
    </source>
</evidence>
<dbReference type="InterPro" id="IPR004179">
    <property type="entry name" value="Sec63-dom"/>
</dbReference>
<dbReference type="InterPro" id="IPR050474">
    <property type="entry name" value="Hel308_SKI2-like"/>
</dbReference>
<dbReference type="STRING" id="1354746.A0A0B2UKQ8"/>
<accession>A0A0B2UKQ8</accession>
<dbReference type="SMART" id="SM00490">
    <property type="entry name" value="HELICc"/>
    <property type="match status" value="1"/>
</dbReference>
<dbReference type="InterPro" id="IPR027417">
    <property type="entry name" value="P-loop_NTPase"/>
</dbReference>
<dbReference type="RefSeq" id="XP_014563632.1">
    <property type="nucleotide sequence ID" value="XM_014708146.1"/>
</dbReference>
<dbReference type="PROSITE" id="PS51192">
    <property type="entry name" value="HELICASE_ATP_BIND_1"/>
    <property type="match status" value="1"/>
</dbReference>
<evidence type="ECO:0000313" key="8">
    <source>
        <dbReference type="Proteomes" id="UP000031056"/>
    </source>
</evidence>
<keyword evidence="2" id="KW-0378">Hydrolase</keyword>
<dbReference type="GO" id="GO:0016787">
    <property type="term" value="F:hydrolase activity"/>
    <property type="evidence" value="ECO:0007669"/>
    <property type="project" value="UniProtKB-KW"/>
</dbReference>
<dbReference type="HOGENOM" id="CLU_248096_0_0_1"/>
<dbReference type="SUPFAM" id="SSF52540">
    <property type="entry name" value="P-loop containing nucleoside triphosphate hydrolases"/>
    <property type="match status" value="1"/>
</dbReference>
<dbReference type="Gene3D" id="1.10.10.10">
    <property type="entry name" value="Winged helix-like DNA-binding domain superfamily/Winged helix DNA-binding domain"/>
    <property type="match status" value="1"/>
</dbReference>
<dbReference type="InterPro" id="IPR036388">
    <property type="entry name" value="WH-like_DNA-bd_sf"/>
</dbReference>
<reference evidence="7 8" key="1">
    <citation type="journal article" date="2014" name="MBio">
        <title>The Ordospora colligata genome; evolution of extreme reduction in microsporidia and host-to-parasite horizontal gene transfer.</title>
        <authorList>
            <person name="Pombert J.-F."/>
            <person name="Haag K.L."/>
            <person name="Beidas S."/>
            <person name="Ebert D."/>
            <person name="Keeling P.J."/>
        </authorList>
    </citation>
    <scope>NUCLEOTIDE SEQUENCE [LARGE SCALE GENOMIC DNA]</scope>
    <source>
        <strain evidence="7 8">OC4</strain>
    </source>
</reference>
<dbReference type="Gene3D" id="1.10.3380.10">
    <property type="entry name" value="Sec63 N-terminal domain-like domain"/>
    <property type="match status" value="1"/>
</dbReference>
<feature type="domain" description="Helicase ATP-binding" evidence="5">
    <location>
        <begin position="247"/>
        <end position="423"/>
    </location>
</feature>
<dbReference type="SMART" id="SM00487">
    <property type="entry name" value="DEXDc"/>
    <property type="match status" value="1"/>
</dbReference>
<dbReference type="PANTHER" id="PTHR47961:SF6">
    <property type="entry name" value="DNA-DIRECTED DNA POLYMERASE"/>
    <property type="match status" value="1"/>
</dbReference>
<feature type="domain" description="Helicase C-terminal" evidence="6">
    <location>
        <begin position="451"/>
        <end position="642"/>
    </location>
</feature>
<comment type="caution">
    <text evidence="7">The sequence shown here is derived from an EMBL/GenBank/DDBJ whole genome shotgun (WGS) entry which is preliminary data.</text>
</comment>